<dbReference type="SUPFAM" id="SSF103088">
    <property type="entry name" value="OmpA-like"/>
    <property type="match status" value="1"/>
</dbReference>
<evidence type="ECO:0000256" key="5">
    <source>
        <dbReference type="SAM" id="SignalP"/>
    </source>
</evidence>
<evidence type="ECO:0000256" key="2">
    <source>
        <dbReference type="ARBA" id="ARBA00023136"/>
    </source>
</evidence>
<dbReference type="AlphaFoldDB" id="A0A125P5M9"/>
<keyword evidence="2 4" id="KW-0472">Membrane</keyword>
<name>A0A125P5M9_9VIBR</name>
<dbReference type="CDD" id="cd07185">
    <property type="entry name" value="OmpA_C-like"/>
    <property type="match status" value="1"/>
</dbReference>
<dbReference type="PANTHER" id="PTHR30329:SF21">
    <property type="entry name" value="LIPOPROTEIN YIAD-RELATED"/>
    <property type="match status" value="1"/>
</dbReference>
<keyword evidence="8" id="KW-1185">Reference proteome</keyword>
<organism evidence="7 8">
    <name type="scientific">Vibrio toranzoniae</name>
    <dbReference type="NCBI Taxonomy" id="1194427"/>
    <lineage>
        <taxon>Bacteria</taxon>
        <taxon>Pseudomonadati</taxon>
        <taxon>Pseudomonadota</taxon>
        <taxon>Gammaproteobacteria</taxon>
        <taxon>Vibrionales</taxon>
        <taxon>Vibrionaceae</taxon>
        <taxon>Vibrio</taxon>
    </lineage>
</organism>
<dbReference type="PRINTS" id="PR01021">
    <property type="entry name" value="OMPADOMAIN"/>
</dbReference>
<dbReference type="SUPFAM" id="SSF103647">
    <property type="entry name" value="TSP type-3 repeat"/>
    <property type="match status" value="1"/>
</dbReference>
<gene>
    <name evidence="7" type="ORF">APQ14_04770</name>
</gene>
<dbReference type="InterPro" id="IPR036737">
    <property type="entry name" value="OmpA-like_sf"/>
</dbReference>
<keyword evidence="5" id="KW-0732">Signal</keyword>
<feature type="chain" id="PRO_5007178462" description="OmpA-like domain-containing protein" evidence="5">
    <location>
        <begin position="22"/>
        <end position="205"/>
    </location>
</feature>
<evidence type="ECO:0000259" key="6">
    <source>
        <dbReference type="PROSITE" id="PS51123"/>
    </source>
</evidence>
<keyword evidence="3" id="KW-0998">Cell outer membrane</keyword>
<dbReference type="GO" id="GO:0009279">
    <property type="term" value="C:cell outer membrane"/>
    <property type="evidence" value="ECO:0007669"/>
    <property type="project" value="UniProtKB-SubCell"/>
</dbReference>
<dbReference type="GeneID" id="300178278"/>
<reference evidence="7 8" key="1">
    <citation type="submission" date="2015-11" db="EMBL/GenBank/DDBJ databases">
        <title>Draft WGS of Vibrio toranzoniae.</title>
        <authorList>
            <person name="Lasa A."/>
            <person name="Romalde J.L."/>
        </authorList>
    </citation>
    <scope>NUCLEOTIDE SEQUENCE [LARGE SCALE GENOMIC DNA]</scope>
    <source>
        <strain evidence="7 8">Vb 10.8</strain>
    </source>
</reference>
<dbReference type="InterPro" id="IPR006665">
    <property type="entry name" value="OmpA-like"/>
</dbReference>
<dbReference type="Proteomes" id="UP000057389">
    <property type="component" value="Unassembled WGS sequence"/>
</dbReference>
<comment type="subcellular location">
    <subcellularLocation>
        <location evidence="1">Cell outer membrane</location>
    </subcellularLocation>
</comment>
<dbReference type="InterPro" id="IPR006664">
    <property type="entry name" value="OMP_bac"/>
</dbReference>
<evidence type="ECO:0000256" key="3">
    <source>
        <dbReference type="ARBA" id="ARBA00023237"/>
    </source>
</evidence>
<dbReference type="RefSeq" id="WP_060467601.1">
    <property type="nucleotide sequence ID" value="NZ_AP025514.1"/>
</dbReference>
<comment type="caution">
    <text evidence="7">The sequence shown here is derived from an EMBL/GenBank/DDBJ whole genome shotgun (WGS) entry which is preliminary data.</text>
</comment>
<dbReference type="Gene3D" id="3.30.1330.60">
    <property type="entry name" value="OmpA-like domain"/>
    <property type="match status" value="1"/>
</dbReference>
<dbReference type="Pfam" id="PF00691">
    <property type="entry name" value="OmpA"/>
    <property type="match status" value="1"/>
</dbReference>
<evidence type="ECO:0000256" key="4">
    <source>
        <dbReference type="PROSITE-ProRule" id="PRU00473"/>
    </source>
</evidence>
<dbReference type="PANTHER" id="PTHR30329">
    <property type="entry name" value="STATOR ELEMENT OF FLAGELLAR MOTOR COMPLEX"/>
    <property type="match status" value="1"/>
</dbReference>
<accession>A0A125P5M9</accession>
<evidence type="ECO:0000313" key="8">
    <source>
        <dbReference type="Proteomes" id="UP000057389"/>
    </source>
</evidence>
<feature type="signal peptide" evidence="5">
    <location>
        <begin position="1"/>
        <end position="21"/>
    </location>
</feature>
<sequence>MKLLEAVFPLCLFVASANILADTNDEEFEYRALPESVQSYDLEDDDNDGVINARDLCIDTQIGAEIDNDGCGSYFESTEEKELHILFANNSTEINPVFLGQIRQMAAFLKRYESTTIRLQGYASKVGNSAHNLDLSKKRASNVRRALISNGIQPSRVTIIGYGDTVFDSEGTKISHALNRKVVASVAGFKGNIKEEWHIFTKLGR</sequence>
<dbReference type="InterPro" id="IPR050330">
    <property type="entry name" value="Bact_OuterMem_StrucFunc"/>
</dbReference>
<evidence type="ECO:0000256" key="1">
    <source>
        <dbReference type="ARBA" id="ARBA00004442"/>
    </source>
</evidence>
<dbReference type="InterPro" id="IPR028974">
    <property type="entry name" value="TSP_type-3_rpt"/>
</dbReference>
<dbReference type="PROSITE" id="PS51123">
    <property type="entry name" value="OMPA_2"/>
    <property type="match status" value="1"/>
</dbReference>
<dbReference type="GO" id="GO:0005509">
    <property type="term" value="F:calcium ion binding"/>
    <property type="evidence" value="ECO:0007669"/>
    <property type="project" value="InterPro"/>
</dbReference>
<protein>
    <recommendedName>
        <fullName evidence="6">OmpA-like domain-containing protein</fullName>
    </recommendedName>
</protein>
<feature type="domain" description="OmpA-like" evidence="6">
    <location>
        <begin position="74"/>
        <end position="190"/>
    </location>
</feature>
<proteinExistence type="predicted"/>
<dbReference type="EMBL" id="LMXU01000009">
    <property type="protein sequence ID" value="KWU01789.1"/>
    <property type="molecule type" value="Genomic_DNA"/>
</dbReference>
<dbReference type="OrthoDB" id="9805832at2"/>
<evidence type="ECO:0000313" key="7">
    <source>
        <dbReference type="EMBL" id="KWU01789.1"/>
    </source>
</evidence>